<proteinExistence type="predicted"/>
<keyword evidence="1" id="KW-0472">Membrane</keyword>
<feature type="transmembrane region" description="Helical" evidence="1">
    <location>
        <begin position="12"/>
        <end position="29"/>
    </location>
</feature>
<feature type="transmembrane region" description="Helical" evidence="1">
    <location>
        <begin position="41"/>
        <end position="62"/>
    </location>
</feature>
<name>A0A5J4W7E5_9EUKA</name>
<evidence type="ECO:0000256" key="1">
    <source>
        <dbReference type="SAM" id="Phobius"/>
    </source>
</evidence>
<comment type="caution">
    <text evidence="2">The sequence shown here is derived from an EMBL/GenBank/DDBJ whole genome shotgun (WGS) entry which is preliminary data.</text>
</comment>
<keyword evidence="1" id="KW-0812">Transmembrane</keyword>
<gene>
    <name evidence="2" type="ORF">EZS28_013848</name>
</gene>
<protein>
    <submittedName>
        <fullName evidence="2">Uncharacterized protein</fullName>
    </submittedName>
</protein>
<keyword evidence="1" id="KW-1133">Transmembrane helix</keyword>
<accession>A0A5J4W7E5</accession>
<reference evidence="2 3" key="1">
    <citation type="submission" date="2019-03" db="EMBL/GenBank/DDBJ databases">
        <title>Single cell metagenomics reveals metabolic interactions within the superorganism composed of flagellate Streblomastix strix and complex community of Bacteroidetes bacteria on its surface.</title>
        <authorList>
            <person name="Treitli S.C."/>
            <person name="Kolisko M."/>
            <person name="Husnik F."/>
            <person name="Keeling P."/>
            <person name="Hampl V."/>
        </authorList>
    </citation>
    <scope>NUCLEOTIDE SEQUENCE [LARGE SCALE GENOMIC DNA]</scope>
    <source>
        <strain evidence="2">ST1C</strain>
    </source>
</reference>
<sequence>MFPKSDNWLIESQAPIAVVAVLVPLKFVLDLANSMAVNIPYVKLTLFNYIPIVLAGVIIVQLTRQIQTQQQVALPLVLNGARVNLVPPEVKVFLGQSKNSYLDMVNDQVSIVNVLNTSFSADGQMGSSSSSQSYGAVSGPLGAINPNAGMIARDVGEL</sequence>
<organism evidence="2 3">
    <name type="scientific">Streblomastix strix</name>
    <dbReference type="NCBI Taxonomy" id="222440"/>
    <lineage>
        <taxon>Eukaryota</taxon>
        <taxon>Metamonada</taxon>
        <taxon>Preaxostyla</taxon>
        <taxon>Oxymonadida</taxon>
        <taxon>Streblomastigidae</taxon>
        <taxon>Streblomastix</taxon>
    </lineage>
</organism>
<dbReference type="EMBL" id="SNRW01003161">
    <property type="protein sequence ID" value="KAA6390625.1"/>
    <property type="molecule type" value="Genomic_DNA"/>
</dbReference>
<dbReference type="AlphaFoldDB" id="A0A5J4W7E5"/>
<evidence type="ECO:0000313" key="2">
    <source>
        <dbReference type="EMBL" id="KAA6390625.1"/>
    </source>
</evidence>
<dbReference type="Proteomes" id="UP000324800">
    <property type="component" value="Unassembled WGS sequence"/>
</dbReference>
<evidence type="ECO:0000313" key="3">
    <source>
        <dbReference type="Proteomes" id="UP000324800"/>
    </source>
</evidence>